<dbReference type="InterPro" id="IPR036869">
    <property type="entry name" value="J_dom_sf"/>
</dbReference>
<dbReference type="AlphaFoldDB" id="A0A6J4PTQ0"/>
<reference evidence="2" key="1">
    <citation type="submission" date="2020-02" db="EMBL/GenBank/DDBJ databases">
        <authorList>
            <person name="Meier V. D."/>
        </authorList>
    </citation>
    <scope>NUCLEOTIDE SEQUENCE</scope>
    <source>
        <strain evidence="2">AVDCRST_MAG74</strain>
    </source>
</reference>
<feature type="coiled-coil region" evidence="1">
    <location>
        <begin position="230"/>
        <end position="257"/>
    </location>
</feature>
<evidence type="ECO:0000313" key="2">
    <source>
        <dbReference type="EMBL" id="CAA9421502.1"/>
    </source>
</evidence>
<dbReference type="EMBL" id="CADCUR010000273">
    <property type="protein sequence ID" value="CAA9421502.1"/>
    <property type="molecule type" value="Genomic_DNA"/>
</dbReference>
<dbReference type="Gene3D" id="1.10.287.110">
    <property type="entry name" value="DnaJ domain"/>
    <property type="match status" value="1"/>
</dbReference>
<keyword evidence="1" id="KW-0175">Coiled coil</keyword>
<accession>A0A6J4PTQ0</accession>
<dbReference type="InterPro" id="IPR001623">
    <property type="entry name" value="DnaJ_domain"/>
</dbReference>
<proteinExistence type="predicted"/>
<feature type="coiled-coil region" evidence="1">
    <location>
        <begin position="18"/>
        <end position="102"/>
    </location>
</feature>
<dbReference type="CDD" id="cd06257">
    <property type="entry name" value="DnaJ"/>
    <property type="match status" value="1"/>
</dbReference>
<evidence type="ECO:0008006" key="3">
    <source>
        <dbReference type="Google" id="ProtNLM"/>
    </source>
</evidence>
<name>A0A6J4PTQ0_9BACT</name>
<dbReference type="SUPFAM" id="SSF46565">
    <property type="entry name" value="Chaperone J-domain"/>
    <property type="match status" value="1"/>
</dbReference>
<gene>
    <name evidence="2" type="ORF">AVDCRST_MAG74-3018</name>
</gene>
<evidence type="ECO:0000256" key="1">
    <source>
        <dbReference type="SAM" id="Coils"/>
    </source>
</evidence>
<protein>
    <recommendedName>
        <fullName evidence="3">J domain-containing protein</fullName>
    </recommendedName>
</protein>
<organism evidence="2">
    <name type="scientific">uncultured Pyrinomonadaceae bacterium</name>
    <dbReference type="NCBI Taxonomy" id="2283094"/>
    <lineage>
        <taxon>Bacteria</taxon>
        <taxon>Pseudomonadati</taxon>
        <taxon>Acidobacteriota</taxon>
        <taxon>Blastocatellia</taxon>
        <taxon>Blastocatellales</taxon>
        <taxon>Pyrinomonadaceae</taxon>
        <taxon>environmental samples</taxon>
    </lineage>
</organism>
<sequence>MNVSSPEEIELNKKRKVLERIKDKLAFREAAMTELRAELERFEANYTMEVGRLYADLDEIEAQIAEEEVKLVPDDEEIKKRAEELRRRAEESAANAENAENCSFKYQPTAEAKKAYHNLAKIIHPDLALDRKEKEKRHDLMAQLNEAYSAGDQNRLNKLVEDFRDSPDLITGDSTGDQFVRAIRQIYQIKNRLKELREERLVAELSELFILREKVQAEMLEGRNLIKQMAERTKTHIKKAERRLANLKNLNAAQEDYVKEKYDMDISAFRYK</sequence>